<reference evidence="4" key="1">
    <citation type="submission" date="2017-02" db="UniProtKB">
        <authorList>
            <consortium name="WormBaseParasite"/>
        </authorList>
    </citation>
    <scope>IDENTIFICATION</scope>
</reference>
<evidence type="ECO:0000313" key="4">
    <source>
        <dbReference type="WBParaSite" id="TCLT_0000686701-mRNA-1"/>
    </source>
</evidence>
<keyword evidence="3" id="KW-1185">Reference proteome</keyword>
<protein>
    <submittedName>
        <fullName evidence="4">SCP domain-containing protein</fullName>
    </submittedName>
</protein>
<gene>
    <name evidence="2" type="ORF">TCLT_LOCUS6856</name>
</gene>
<organism evidence="4">
    <name type="scientific">Thelazia callipaeda</name>
    <name type="common">Oriental eyeworm</name>
    <name type="synonym">Parasitic nematode</name>
    <dbReference type="NCBI Taxonomy" id="103827"/>
    <lineage>
        <taxon>Eukaryota</taxon>
        <taxon>Metazoa</taxon>
        <taxon>Ecdysozoa</taxon>
        <taxon>Nematoda</taxon>
        <taxon>Chromadorea</taxon>
        <taxon>Rhabditida</taxon>
        <taxon>Spirurina</taxon>
        <taxon>Spiruromorpha</taxon>
        <taxon>Thelazioidea</taxon>
        <taxon>Thelaziidae</taxon>
        <taxon>Thelazia</taxon>
    </lineage>
</organism>
<sequence length="95" mass="11063">MAFFIHNLLQPSKIIRKQLSIRSLEEFDDSQTPRSSSSLRQSPPNPSFMQQYNSPQWYQAMAYVNMASQQVDYRAHEAVDGNYEVVIGNFSYSFF</sequence>
<evidence type="ECO:0000313" key="3">
    <source>
        <dbReference type="Proteomes" id="UP000276776"/>
    </source>
</evidence>
<name>A0A0N5D1X4_THECL</name>
<dbReference type="STRING" id="103827.A0A0N5D1X4"/>
<evidence type="ECO:0000256" key="1">
    <source>
        <dbReference type="SAM" id="MobiDB-lite"/>
    </source>
</evidence>
<feature type="compositionally biased region" description="Low complexity" evidence="1">
    <location>
        <begin position="30"/>
        <end position="42"/>
    </location>
</feature>
<dbReference type="AlphaFoldDB" id="A0A0N5D1X4"/>
<feature type="region of interest" description="Disordered" evidence="1">
    <location>
        <begin position="26"/>
        <end position="49"/>
    </location>
</feature>
<dbReference type="EMBL" id="UYYF01004452">
    <property type="protein sequence ID" value="VDN04255.1"/>
    <property type="molecule type" value="Genomic_DNA"/>
</dbReference>
<proteinExistence type="predicted"/>
<dbReference type="WBParaSite" id="TCLT_0000686701-mRNA-1">
    <property type="protein sequence ID" value="TCLT_0000686701-mRNA-1"/>
    <property type="gene ID" value="TCLT_0000686701"/>
</dbReference>
<reference evidence="2 3" key="2">
    <citation type="submission" date="2018-11" db="EMBL/GenBank/DDBJ databases">
        <authorList>
            <consortium name="Pathogen Informatics"/>
        </authorList>
    </citation>
    <scope>NUCLEOTIDE SEQUENCE [LARGE SCALE GENOMIC DNA]</scope>
</reference>
<evidence type="ECO:0000313" key="2">
    <source>
        <dbReference type="EMBL" id="VDN04255.1"/>
    </source>
</evidence>
<dbReference type="Proteomes" id="UP000276776">
    <property type="component" value="Unassembled WGS sequence"/>
</dbReference>
<accession>A0A0N5D1X4</accession>